<evidence type="ECO:0000313" key="1">
    <source>
        <dbReference type="EMBL" id="QES34111.1"/>
    </source>
</evidence>
<dbReference type="AlphaFoldDB" id="A0A5P2BYM6"/>
<sequence length="274" mass="30232">MDFNDQVSRLARAHQLGVALSADMQAWGVSTPYGVRVSIAEDRLSWELRLQVSQSPPLADWGFRFGEAVNHLRAALDNLIVAIARQSGVTDEKQLKGLMFPICGTLREWKSRQKALSCLPDRCSQALEQVQPFRRPEHGGSLDQDLLLVLRDLDNTTKHHLQVKPDLAPRSIRHTPAVEFETEEGAAASVPPDVEVVVGPFEDGAVLLRYRTKGRIKSVEGQYNIMAQVQAVTPDGRPHGVTDLLAALWQYTRTVMGHVMGAAEQGEKGPDPSC</sequence>
<proteinExistence type="predicted"/>
<dbReference type="OrthoDB" id="5175688at2"/>
<evidence type="ECO:0000313" key="2">
    <source>
        <dbReference type="Proteomes" id="UP000322927"/>
    </source>
</evidence>
<accession>A0A5P2BYM6</accession>
<name>A0A5P2BYM6_STRVZ</name>
<protein>
    <submittedName>
        <fullName evidence="1">Uncharacterized protein</fullName>
    </submittedName>
</protein>
<reference evidence="1 2" key="1">
    <citation type="submission" date="2018-05" db="EMBL/GenBank/DDBJ databases">
        <title>Streptomyces venezuelae.</title>
        <authorList>
            <person name="Kim W."/>
            <person name="Lee N."/>
            <person name="Cho B.-K."/>
        </authorList>
    </citation>
    <scope>NUCLEOTIDE SEQUENCE [LARGE SCALE GENOMIC DNA]</scope>
    <source>
        <strain evidence="1 2">ATCC 14584</strain>
    </source>
</reference>
<dbReference type="RefSeq" id="WP_150216204.1">
    <property type="nucleotide sequence ID" value="NZ_CP029192.1"/>
</dbReference>
<dbReference type="Proteomes" id="UP000322927">
    <property type="component" value="Chromosome"/>
</dbReference>
<dbReference type="EMBL" id="CP029192">
    <property type="protein sequence ID" value="QES34111.1"/>
    <property type="molecule type" value="Genomic_DNA"/>
</dbReference>
<organism evidence="1 2">
    <name type="scientific">Streptomyces venezuelae</name>
    <dbReference type="NCBI Taxonomy" id="54571"/>
    <lineage>
        <taxon>Bacteria</taxon>
        <taxon>Bacillati</taxon>
        <taxon>Actinomycetota</taxon>
        <taxon>Actinomycetes</taxon>
        <taxon>Kitasatosporales</taxon>
        <taxon>Streptomycetaceae</taxon>
        <taxon>Streptomyces</taxon>
    </lineage>
</organism>
<gene>
    <name evidence="1" type="ORF">DEJ48_12530</name>
</gene>